<dbReference type="InterPro" id="IPR052532">
    <property type="entry name" value="SUA5_domain"/>
</dbReference>
<dbReference type="Pfam" id="PF01300">
    <property type="entry name" value="Sua5_yciO_yrdC"/>
    <property type="match status" value="1"/>
</dbReference>
<protein>
    <submittedName>
        <fullName evidence="2">Threonylcarbamoyl-AMP synthase</fullName>
    </submittedName>
</protein>
<sequence>MSAEIIELYQGNLDERKLQKVVECLKNGGIIIYPTDTVYSMGCDIFNTKAVEKLSKIKGIKLQHNNFSIVCHGLCNISTYAKVSNNVFRLLKRALPGPFTFILPATGDLPKTLQTKRKTIGIRIPDHEIPLKIIEMLGNPIITTSVKDDIDDILEYPNEIEVIYSQNAEKVDIIIDGGWCGIEPSTVVLAVDDDFEVIREGLGDLNEFL</sequence>
<dbReference type="NCBIfam" id="TIGR00057">
    <property type="entry name" value="L-threonylcarbamoyladenylate synthase"/>
    <property type="match status" value="1"/>
</dbReference>
<dbReference type="SUPFAM" id="SSF55821">
    <property type="entry name" value="YrdC/RibB"/>
    <property type="match status" value="1"/>
</dbReference>
<dbReference type="InterPro" id="IPR006070">
    <property type="entry name" value="Sua5-like_dom"/>
</dbReference>
<evidence type="ECO:0000313" key="3">
    <source>
        <dbReference type="Proteomes" id="UP000609064"/>
    </source>
</evidence>
<feature type="domain" description="YrdC-like" evidence="1">
    <location>
        <begin position="15"/>
        <end position="203"/>
    </location>
</feature>
<organism evidence="2 3">
    <name type="scientific">Emticicia aquatilis</name>
    <dbReference type="NCBI Taxonomy" id="1537369"/>
    <lineage>
        <taxon>Bacteria</taxon>
        <taxon>Pseudomonadati</taxon>
        <taxon>Bacteroidota</taxon>
        <taxon>Cytophagia</taxon>
        <taxon>Cytophagales</taxon>
        <taxon>Leadbetterellaceae</taxon>
        <taxon>Emticicia</taxon>
    </lineage>
</organism>
<dbReference type="PANTHER" id="PTHR42828">
    <property type="entry name" value="DHBP SYNTHASE RIBB-LIKE ALPHA/BETA DOMAIN-CONTAINING PROTEIN"/>
    <property type="match status" value="1"/>
</dbReference>
<dbReference type="Gene3D" id="3.90.870.10">
    <property type="entry name" value="DHBP synthase"/>
    <property type="match status" value="1"/>
</dbReference>
<reference evidence="2" key="1">
    <citation type="journal article" date="2014" name="Int. J. Syst. Evol. Microbiol.">
        <title>Complete genome sequence of Corynebacterium casei LMG S-19264T (=DSM 44701T), isolated from a smear-ripened cheese.</title>
        <authorList>
            <consortium name="US DOE Joint Genome Institute (JGI-PGF)"/>
            <person name="Walter F."/>
            <person name="Albersmeier A."/>
            <person name="Kalinowski J."/>
            <person name="Ruckert C."/>
        </authorList>
    </citation>
    <scope>NUCLEOTIDE SEQUENCE</scope>
    <source>
        <strain evidence="2">CGMCC 1.15958</strain>
    </source>
</reference>
<dbReference type="GO" id="GO:0003725">
    <property type="term" value="F:double-stranded RNA binding"/>
    <property type="evidence" value="ECO:0007669"/>
    <property type="project" value="InterPro"/>
</dbReference>
<evidence type="ECO:0000259" key="1">
    <source>
        <dbReference type="PROSITE" id="PS51163"/>
    </source>
</evidence>
<accession>A0A916YKG7</accession>
<dbReference type="InterPro" id="IPR017945">
    <property type="entry name" value="DHBP_synth_RibB-like_a/b_dom"/>
</dbReference>
<proteinExistence type="predicted"/>
<dbReference type="EMBL" id="BMKK01000002">
    <property type="protein sequence ID" value="GGD50024.1"/>
    <property type="molecule type" value="Genomic_DNA"/>
</dbReference>
<name>A0A916YKG7_9BACT</name>
<dbReference type="PANTHER" id="PTHR42828:SF3">
    <property type="entry name" value="THREONYLCARBAMOYL-AMP SYNTHASE"/>
    <property type="match status" value="1"/>
</dbReference>
<dbReference type="AlphaFoldDB" id="A0A916YKG7"/>
<keyword evidence="3" id="KW-1185">Reference proteome</keyword>
<dbReference type="RefSeq" id="WP_188765199.1">
    <property type="nucleotide sequence ID" value="NZ_BMKK01000002.1"/>
</dbReference>
<comment type="caution">
    <text evidence="2">The sequence shown here is derived from an EMBL/GenBank/DDBJ whole genome shotgun (WGS) entry which is preliminary data.</text>
</comment>
<gene>
    <name evidence="2" type="ORF">GCM10011514_12760</name>
</gene>
<dbReference type="PROSITE" id="PS51163">
    <property type="entry name" value="YRDC"/>
    <property type="match status" value="1"/>
</dbReference>
<reference evidence="2" key="2">
    <citation type="submission" date="2020-09" db="EMBL/GenBank/DDBJ databases">
        <authorList>
            <person name="Sun Q."/>
            <person name="Zhou Y."/>
        </authorList>
    </citation>
    <scope>NUCLEOTIDE SEQUENCE</scope>
    <source>
        <strain evidence="2">CGMCC 1.15958</strain>
    </source>
</reference>
<dbReference type="Proteomes" id="UP000609064">
    <property type="component" value="Unassembled WGS sequence"/>
</dbReference>
<evidence type="ECO:0000313" key="2">
    <source>
        <dbReference type="EMBL" id="GGD50024.1"/>
    </source>
</evidence>